<dbReference type="Proteomes" id="UP000809349">
    <property type="component" value="Unassembled WGS sequence"/>
</dbReference>
<keyword evidence="1" id="KW-0812">Transmembrane</keyword>
<feature type="transmembrane region" description="Helical" evidence="1">
    <location>
        <begin position="178"/>
        <end position="197"/>
    </location>
</feature>
<feature type="domain" description="Phosphatidic acid phosphatase type 2/haloperoxidase" evidence="2">
    <location>
        <begin position="124"/>
        <end position="253"/>
    </location>
</feature>
<dbReference type="InterPro" id="IPR036938">
    <property type="entry name" value="PAP2/HPO_sf"/>
</dbReference>
<sequence>MHRDRQPQRQWSYASRLATHSTTTSVQRERWARANAAVALLLLLAALSLMAITLWTDVDLWLADRTFNAGAGIFPLRDAWITATFNHVILKRALTALALLILIAVSWDLCSPLPWSWLRRFQLRIVAFSALLVPTTISLLKQVSNSHCPWDLQRYGGSEPYIKLFELMPPGVSAGHCMPAGHASSALWMISLSVLFIPHRLLHASIVLMLLLVLGVGVGWLQQLRGAHFLTHTLWSAWIALFIVFLVTTCLDRWPRRQL</sequence>
<evidence type="ECO:0000256" key="1">
    <source>
        <dbReference type="SAM" id="Phobius"/>
    </source>
</evidence>
<evidence type="ECO:0000313" key="4">
    <source>
        <dbReference type="Proteomes" id="UP000809349"/>
    </source>
</evidence>
<dbReference type="CDD" id="cd03396">
    <property type="entry name" value="PAP2_like_6"/>
    <property type="match status" value="1"/>
</dbReference>
<dbReference type="Gene3D" id="1.20.144.10">
    <property type="entry name" value="Phosphatidic acid phosphatase type 2/haloperoxidase"/>
    <property type="match status" value="1"/>
</dbReference>
<accession>A0ABS7SVZ2</accession>
<comment type="caution">
    <text evidence="3">The sequence shown here is derived from an EMBL/GenBank/DDBJ whole genome shotgun (WGS) entry which is preliminary data.</text>
</comment>
<evidence type="ECO:0000259" key="2">
    <source>
        <dbReference type="Pfam" id="PF01569"/>
    </source>
</evidence>
<feature type="transmembrane region" description="Helical" evidence="1">
    <location>
        <begin position="233"/>
        <end position="251"/>
    </location>
</feature>
<keyword evidence="1" id="KW-0472">Membrane</keyword>
<feature type="transmembrane region" description="Helical" evidence="1">
    <location>
        <begin position="204"/>
        <end position="221"/>
    </location>
</feature>
<evidence type="ECO:0000313" key="3">
    <source>
        <dbReference type="EMBL" id="MBZ2210085.1"/>
    </source>
</evidence>
<feature type="transmembrane region" description="Helical" evidence="1">
    <location>
        <begin position="89"/>
        <end position="109"/>
    </location>
</feature>
<keyword evidence="1" id="KW-1133">Transmembrane helix</keyword>
<feature type="transmembrane region" description="Helical" evidence="1">
    <location>
        <begin position="121"/>
        <end position="140"/>
    </location>
</feature>
<feature type="transmembrane region" description="Helical" evidence="1">
    <location>
        <begin position="36"/>
        <end position="55"/>
    </location>
</feature>
<dbReference type="EMBL" id="JAFBIL020000014">
    <property type="protein sequence ID" value="MBZ2210085.1"/>
    <property type="molecule type" value="Genomic_DNA"/>
</dbReference>
<dbReference type="InterPro" id="IPR000326">
    <property type="entry name" value="PAP2/HPO"/>
</dbReference>
<protein>
    <submittedName>
        <fullName evidence="3">Phosphatase PAP2 family protein</fullName>
    </submittedName>
</protein>
<keyword evidence="4" id="KW-1185">Reference proteome</keyword>
<name>A0ABS7SVZ2_9BURK</name>
<dbReference type="SUPFAM" id="SSF48317">
    <property type="entry name" value="Acid phosphatase/Vanadium-dependent haloperoxidase"/>
    <property type="match status" value="1"/>
</dbReference>
<gene>
    <name evidence="3" type="ORF">I4X03_022710</name>
</gene>
<proteinExistence type="predicted"/>
<reference evidence="3 4" key="1">
    <citation type="submission" date="2021-08" db="EMBL/GenBank/DDBJ databases">
        <title>Massilia sp. R798.</title>
        <authorList>
            <person name="Baek J.H."/>
            <person name="Jung H.S."/>
            <person name="Kim K.R."/>
            <person name="Jeon C.O."/>
        </authorList>
    </citation>
    <scope>NUCLEOTIDE SEQUENCE [LARGE SCALE GENOMIC DNA]</scope>
    <source>
        <strain evidence="3 4">R798</strain>
    </source>
</reference>
<organism evidence="3 4">
    <name type="scientific">Massilia soli</name>
    <dbReference type="NCBI Taxonomy" id="2792854"/>
    <lineage>
        <taxon>Bacteria</taxon>
        <taxon>Pseudomonadati</taxon>
        <taxon>Pseudomonadota</taxon>
        <taxon>Betaproteobacteria</taxon>
        <taxon>Burkholderiales</taxon>
        <taxon>Oxalobacteraceae</taxon>
        <taxon>Telluria group</taxon>
        <taxon>Massilia</taxon>
    </lineage>
</organism>
<dbReference type="Pfam" id="PF01569">
    <property type="entry name" value="PAP2"/>
    <property type="match status" value="1"/>
</dbReference>